<evidence type="ECO:0000313" key="5">
    <source>
        <dbReference type="EMBL" id="GAY61498.1"/>
    </source>
</evidence>
<gene>
    <name evidence="5" type="ORF">CUMW_210420</name>
</gene>
<evidence type="ECO:0000259" key="4">
    <source>
        <dbReference type="Pfam" id="PF18052"/>
    </source>
</evidence>
<dbReference type="GO" id="GO:0006952">
    <property type="term" value="P:defense response"/>
    <property type="evidence" value="ECO:0007669"/>
    <property type="project" value="UniProtKB-KW"/>
</dbReference>
<keyword evidence="3" id="KW-0611">Plant defense</keyword>
<dbReference type="Pfam" id="PF18052">
    <property type="entry name" value="Rx_N"/>
    <property type="match status" value="1"/>
</dbReference>
<feature type="domain" description="Disease resistance N-terminal" evidence="4">
    <location>
        <begin position="9"/>
        <end position="94"/>
    </location>
</feature>
<name>A0A2H5QA37_CITUN</name>
<sequence length="98" mass="11097">MSIIGEAILTACVEMLINKLASEGIRLFARQGRIQADLVKWKNKLVTIKAVLDDAEEKKKTDDSVKLWLGELQNLAYDVEDLLDEFQTEAFREEVACP</sequence>
<dbReference type="Proteomes" id="UP000236630">
    <property type="component" value="Unassembled WGS sequence"/>
</dbReference>
<protein>
    <recommendedName>
        <fullName evidence="4">Disease resistance N-terminal domain-containing protein</fullName>
    </recommendedName>
</protein>
<evidence type="ECO:0000256" key="2">
    <source>
        <dbReference type="ARBA" id="ARBA00022741"/>
    </source>
</evidence>
<keyword evidence="1" id="KW-0677">Repeat</keyword>
<organism evidence="5 6">
    <name type="scientific">Citrus unshiu</name>
    <name type="common">Satsuma mandarin</name>
    <name type="synonym">Citrus nobilis var. unshiu</name>
    <dbReference type="NCBI Taxonomy" id="55188"/>
    <lineage>
        <taxon>Eukaryota</taxon>
        <taxon>Viridiplantae</taxon>
        <taxon>Streptophyta</taxon>
        <taxon>Embryophyta</taxon>
        <taxon>Tracheophyta</taxon>
        <taxon>Spermatophyta</taxon>
        <taxon>Magnoliopsida</taxon>
        <taxon>eudicotyledons</taxon>
        <taxon>Gunneridae</taxon>
        <taxon>Pentapetalae</taxon>
        <taxon>rosids</taxon>
        <taxon>malvids</taxon>
        <taxon>Sapindales</taxon>
        <taxon>Rutaceae</taxon>
        <taxon>Aurantioideae</taxon>
        <taxon>Citrus</taxon>
    </lineage>
</organism>
<dbReference type="GO" id="GO:0000166">
    <property type="term" value="F:nucleotide binding"/>
    <property type="evidence" value="ECO:0007669"/>
    <property type="project" value="UniProtKB-KW"/>
</dbReference>
<dbReference type="EMBL" id="BDQV01000272">
    <property type="protein sequence ID" value="GAY61498.1"/>
    <property type="molecule type" value="Genomic_DNA"/>
</dbReference>
<dbReference type="AlphaFoldDB" id="A0A2H5QA37"/>
<dbReference type="InterPro" id="IPR041118">
    <property type="entry name" value="Rx_N"/>
</dbReference>
<keyword evidence="6" id="KW-1185">Reference proteome</keyword>
<accession>A0A2H5QA37</accession>
<dbReference type="STRING" id="55188.A0A2H5QA37"/>
<evidence type="ECO:0000313" key="6">
    <source>
        <dbReference type="Proteomes" id="UP000236630"/>
    </source>
</evidence>
<reference evidence="5 6" key="1">
    <citation type="journal article" date="2017" name="Front. Genet.">
        <title>Draft sequencing of the heterozygous diploid genome of Satsuma (Citrus unshiu Marc.) using a hybrid assembly approach.</title>
        <authorList>
            <person name="Shimizu T."/>
            <person name="Tanizawa Y."/>
            <person name="Mochizuki T."/>
            <person name="Nagasaki H."/>
            <person name="Yoshioka T."/>
            <person name="Toyoda A."/>
            <person name="Fujiyama A."/>
            <person name="Kaminuma E."/>
            <person name="Nakamura Y."/>
        </authorList>
    </citation>
    <scope>NUCLEOTIDE SEQUENCE [LARGE SCALE GENOMIC DNA]</scope>
    <source>
        <strain evidence="6">cv. Miyagawa wase</strain>
    </source>
</reference>
<comment type="caution">
    <text evidence="5">The sequence shown here is derived from an EMBL/GenBank/DDBJ whole genome shotgun (WGS) entry which is preliminary data.</text>
</comment>
<keyword evidence="2" id="KW-0547">Nucleotide-binding</keyword>
<evidence type="ECO:0000256" key="1">
    <source>
        <dbReference type="ARBA" id="ARBA00022737"/>
    </source>
</evidence>
<dbReference type="Gene3D" id="1.20.5.4130">
    <property type="match status" value="1"/>
</dbReference>
<proteinExistence type="predicted"/>
<evidence type="ECO:0000256" key="3">
    <source>
        <dbReference type="ARBA" id="ARBA00022821"/>
    </source>
</evidence>